<dbReference type="eggNOG" id="ENOG502SVP0">
    <property type="taxonomic scope" value="Eukaryota"/>
</dbReference>
<dbReference type="PANTHER" id="PTHR23057">
    <property type="entry name" value="JUXTAPOSED WITH ANOTHER ZINC FINGER PROTEIN 1"/>
    <property type="match status" value="1"/>
</dbReference>
<feature type="compositionally biased region" description="Low complexity" evidence="5">
    <location>
        <begin position="337"/>
        <end position="354"/>
    </location>
</feature>
<feature type="region of interest" description="Disordered" evidence="5">
    <location>
        <begin position="289"/>
        <end position="382"/>
    </location>
</feature>
<feature type="region of interest" description="Disordered" evidence="5">
    <location>
        <begin position="211"/>
        <end position="255"/>
    </location>
</feature>
<feature type="compositionally biased region" description="Low complexity" evidence="5">
    <location>
        <begin position="133"/>
        <end position="157"/>
    </location>
</feature>
<keyword evidence="4" id="KW-0862">Zinc</keyword>
<dbReference type="InterPro" id="IPR051580">
    <property type="entry name" value="ZnF-Chromatin_assoc"/>
</dbReference>
<accession>S7PYU1</accession>
<feature type="compositionally biased region" description="Basic and acidic residues" evidence="5">
    <location>
        <begin position="364"/>
        <end position="378"/>
    </location>
</feature>
<sequence length="415" mass="44054">MRRGQGARAGLGEDWTVLGSASSVGAPASTHGQMTSARAWVIIPSSRPHASRHTILSDVSMTVSDASTRPPSSSRPDPQQRDAHPGGDGTSSGPAASHPTPAAALPRTMSTASAAYHEPAWSDPLDLPPVARPLTSSLHPIPPSSSLSTLSPVSSAPGTPAPLDRIPSFEREFCTNFTCCGLSLSDLHELVDHFEESHVLVAQRYHPYPRVLSYPNPSPEPDYPSEREASKPRPGLVVSHSCPRPSSLSPPPPADCGFAYDPDPCAILQHQYDRPPPYPYLPPYQDGEWWDASAAEPGDGPSRVGPDVSFAPSQAQAQARRSSADEVGLPPGAFTVPHAPSTSPLPHPTTTTAAQKPKKSSGAKLERRRERAKRERGFRCPQPGCVKSYLNPNGLKYHLEKGTCVFEGAGGVGVA</sequence>
<dbReference type="EMBL" id="KB469307">
    <property type="protein sequence ID" value="EPQ52628.1"/>
    <property type="molecule type" value="Genomic_DNA"/>
</dbReference>
<evidence type="ECO:0000256" key="3">
    <source>
        <dbReference type="ARBA" id="ARBA00022771"/>
    </source>
</evidence>
<dbReference type="RefSeq" id="XP_007868918.1">
    <property type="nucleotide sequence ID" value="XM_007870727.1"/>
</dbReference>
<dbReference type="OMA" id="CTKRYLN"/>
<keyword evidence="1" id="KW-0479">Metal-binding</keyword>
<dbReference type="GO" id="GO:0005634">
    <property type="term" value="C:nucleus"/>
    <property type="evidence" value="ECO:0007669"/>
    <property type="project" value="TreeGrafter"/>
</dbReference>
<evidence type="ECO:0000256" key="2">
    <source>
        <dbReference type="ARBA" id="ARBA00022737"/>
    </source>
</evidence>
<evidence type="ECO:0000256" key="5">
    <source>
        <dbReference type="SAM" id="MobiDB-lite"/>
    </source>
</evidence>
<dbReference type="KEGG" id="gtr:GLOTRDRAFT_140308"/>
<keyword evidence="2" id="KW-0677">Repeat</keyword>
<dbReference type="AlphaFoldDB" id="S7PYU1"/>
<evidence type="ECO:0000313" key="6">
    <source>
        <dbReference type="EMBL" id="EPQ52628.1"/>
    </source>
</evidence>
<name>S7PYU1_GLOTA</name>
<dbReference type="STRING" id="670483.S7PYU1"/>
<dbReference type="OrthoDB" id="3269380at2759"/>
<keyword evidence="3" id="KW-0863">Zinc-finger</keyword>
<dbReference type="PANTHER" id="PTHR23057:SF0">
    <property type="entry name" value="JUXTAPOSED WITH ANOTHER ZINC FINGER PROTEIN 1"/>
    <property type="match status" value="1"/>
</dbReference>
<organism evidence="6 7">
    <name type="scientific">Gloeophyllum trabeum (strain ATCC 11539 / FP-39264 / Madison 617)</name>
    <name type="common">Brown rot fungus</name>
    <dbReference type="NCBI Taxonomy" id="670483"/>
    <lineage>
        <taxon>Eukaryota</taxon>
        <taxon>Fungi</taxon>
        <taxon>Dikarya</taxon>
        <taxon>Basidiomycota</taxon>
        <taxon>Agaricomycotina</taxon>
        <taxon>Agaricomycetes</taxon>
        <taxon>Gloeophyllales</taxon>
        <taxon>Gloeophyllaceae</taxon>
        <taxon>Gloeophyllum</taxon>
    </lineage>
</organism>
<dbReference type="GO" id="GO:0008270">
    <property type="term" value="F:zinc ion binding"/>
    <property type="evidence" value="ECO:0007669"/>
    <property type="project" value="UniProtKB-KW"/>
</dbReference>
<dbReference type="HOGENOM" id="CLU_662310_0_0_1"/>
<feature type="compositionally biased region" description="Polar residues" evidence="5">
    <location>
        <begin position="57"/>
        <end position="67"/>
    </location>
</feature>
<keyword evidence="7" id="KW-1185">Reference proteome</keyword>
<evidence type="ECO:0000256" key="1">
    <source>
        <dbReference type="ARBA" id="ARBA00022723"/>
    </source>
</evidence>
<protein>
    <recommendedName>
        <fullName evidence="8">C2H2-type domain-containing protein</fullName>
    </recommendedName>
</protein>
<evidence type="ECO:0000313" key="7">
    <source>
        <dbReference type="Proteomes" id="UP000030669"/>
    </source>
</evidence>
<evidence type="ECO:0008006" key="8">
    <source>
        <dbReference type="Google" id="ProtNLM"/>
    </source>
</evidence>
<feature type="region of interest" description="Disordered" evidence="5">
    <location>
        <begin position="133"/>
        <end position="160"/>
    </location>
</feature>
<dbReference type="Proteomes" id="UP000030669">
    <property type="component" value="Unassembled WGS sequence"/>
</dbReference>
<feature type="region of interest" description="Disordered" evidence="5">
    <location>
        <begin position="53"/>
        <end position="111"/>
    </location>
</feature>
<evidence type="ECO:0000256" key="4">
    <source>
        <dbReference type="ARBA" id="ARBA00022833"/>
    </source>
</evidence>
<gene>
    <name evidence="6" type="ORF">GLOTRDRAFT_140308</name>
</gene>
<proteinExistence type="predicted"/>
<dbReference type="GeneID" id="19304492"/>
<reference evidence="6 7" key="1">
    <citation type="journal article" date="2012" name="Science">
        <title>The Paleozoic origin of enzymatic lignin decomposition reconstructed from 31 fungal genomes.</title>
        <authorList>
            <person name="Floudas D."/>
            <person name="Binder M."/>
            <person name="Riley R."/>
            <person name="Barry K."/>
            <person name="Blanchette R.A."/>
            <person name="Henrissat B."/>
            <person name="Martinez A.T."/>
            <person name="Otillar R."/>
            <person name="Spatafora J.W."/>
            <person name="Yadav J.S."/>
            <person name="Aerts A."/>
            <person name="Benoit I."/>
            <person name="Boyd A."/>
            <person name="Carlson A."/>
            <person name="Copeland A."/>
            <person name="Coutinho P.M."/>
            <person name="de Vries R.P."/>
            <person name="Ferreira P."/>
            <person name="Findley K."/>
            <person name="Foster B."/>
            <person name="Gaskell J."/>
            <person name="Glotzer D."/>
            <person name="Gorecki P."/>
            <person name="Heitman J."/>
            <person name="Hesse C."/>
            <person name="Hori C."/>
            <person name="Igarashi K."/>
            <person name="Jurgens J.A."/>
            <person name="Kallen N."/>
            <person name="Kersten P."/>
            <person name="Kohler A."/>
            <person name="Kuees U."/>
            <person name="Kumar T.K.A."/>
            <person name="Kuo A."/>
            <person name="LaButti K."/>
            <person name="Larrondo L.F."/>
            <person name="Lindquist E."/>
            <person name="Ling A."/>
            <person name="Lombard V."/>
            <person name="Lucas S."/>
            <person name="Lundell T."/>
            <person name="Martin R."/>
            <person name="McLaughlin D.J."/>
            <person name="Morgenstern I."/>
            <person name="Morin E."/>
            <person name="Murat C."/>
            <person name="Nagy L.G."/>
            <person name="Nolan M."/>
            <person name="Ohm R.A."/>
            <person name="Patyshakuliyeva A."/>
            <person name="Rokas A."/>
            <person name="Ruiz-Duenas F.J."/>
            <person name="Sabat G."/>
            <person name="Salamov A."/>
            <person name="Samejima M."/>
            <person name="Schmutz J."/>
            <person name="Slot J.C."/>
            <person name="St John F."/>
            <person name="Stenlid J."/>
            <person name="Sun H."/>
            <person name="Sun S."/>
            <person name="Syed K."/>
            <person name="Tsang A."/>
            <person name="Wiebenga A."/>
            <person name="Young D."/>
            <person name="Pisabarro A."/>
            <person name="Eastwood D.C."/>
            <person name="Martin F."/>
            <person name="Cullen D."/>
            <person name="Grigoriev I.V."/>
            <person name="Hibbett D.S."/>
        </authorList>
    </citation>
    <scope>NUCLEOTIDE SEQUENCE [LARGE SCALE GENOMIC DNA]</scope>
    <source>
        <strain evidence="6 7">ATCC 11539</strain>
    </source>
</reference>